<dbReference type="InterPro" id="IPR003120">
    <property type="entry name" value="Ste12"/>
</dbReference>
<comment type="subcellular location">
    <subcellularLocation>
        <location evidence="1">Nucleus</location>
    </subcellularLocation>
</comment>
<feature type="compositionally biased region" description="Polar residues" evidence="10">
    <location>
        <begin position="739"/>
        <end position="750"/>
    </location>
</feature>
<feature type="compositionally biased region" description="Low complexity" evidence="10">
    <location>
        <begin position="663"/>
        <end position="674"/>
    </location>
</feature>
<dbReference type="Pfam" id="PF02200">
    <property type="entry name" value="STE"/>
    <property type="match status" value="1"/>
</dbReference>
<evidence type="ECO:0000256" key="4">
    <source>
        <dbReference type="ARBA" id="ARBA00022833"/>
    </source>
</evidence>
<keyword evidence="2" id="KW-0479">Metal-binding</keyword>
<evidence type="ECO:0000256" key="6">
    <source>
        <dbReference type="ARBA" id="ARBA00023163"/>
    </source>
</evidence>
<keyword evidence="5" id="KW-0805">Transcription regulation</keyword>
<evidence type="ECO:0000256" key="9">
    <source>
        <dbReference type="PROSITE-ProRule" id="PRU00042"/>
    </source>
</evidence>
<evidence type="ECO:0000256" key="2">
    <source>
        <dbReference type="ARBA" id="ARBA00022723"/>
    </source>
</evidence>
<feature type="compositionally biased region" description="Polar residues" evidence="10">
    <location>
        <begin position="1"/>
        <end position="13"/>
    </location>
</feature>
<feature type="domain" description="C2H2-type" evidence="11">
    <location>
        <begin position="711"/>
        <end position="740"/>
    </location>
</feature>
<keyword evidence="6" id="KW-0804">Transcription</keyword>
<keyword evidence="7" id="KW-0539">Nucleus</keyword>
<dbReference type="SMART" id="SM00355">
    <property type="entry name" value="ZnF_C2H2"/>
    <property type="match status" value="2"/>
</dbReference>
<dbReference type="GO" id="GO:0008270">
    <property type="term" value="F:zinc ion binding"/>
    <property type="evidence" value="ECO:0007669"/>
    <property type="project" value="UniProtKB-KW"/>
</dbReference>
<evidence type="ECO:0000256" key="10">
    <source>
        <dbReference type="SAM" id="MobiDB-lite"/>
    </source>
</evidence>
<dbReference type="InterPro" id="IPR036236">
    <property type="entry name" value="Znf_C2H2_sf"/>
</dbReference>
<feature type="region of interest" description="Disordered" evidence="10">
    <location>
        <begin position="737"/>
        <end position="756"/>
    </location>
</feature>
<feature type="compositionally biased region" description="Low complexity" evidence="10">
    <location>
        <begin position="392"/>
        <end position="401"/>
    </location>
</feature>
<evidence type="ECO:0000256" key="3">
    <source>
        <dbReference type="ARBA" id="ARBA00022771"/>
    </source>
</evidence>
<feature type="compositionally biased region" description="Low complexity" evidence="10">
    <location>
        <begin position="616"/>
        <end position="653"/>
    </location>
</feature>
<evidence type="ECO:0000313" key="12">
    <source>
        <dbReference type="EMBL" id="KAJ4486709.1"/>
    </source>
</evidence>
<dbReference type="FunFam" id="3.30.160.60:FF:000446">
    <property type="entry name" value="Zinc finger protein"/>
    <property type="match status" value="1"/>
</dbReference>
<dbReference type="GO" id="GO:0005634">
    <property type="term" value="C:nucleus"/>
    <property type="evidence" value="ECO:0007669"/>
    <property type="project" value="UniProtKB-SubCell"/>
</dbReference>
<organism evidence="12 13">
    <name type="scientific">Lentinula lateritia</name>
    <dbReference type="NCBI Taxonomy" id="40482"/>
    <lineage>
        <taxon>Eukaryota</taxon>
        <taxon>Fungi</taxon>
        <taxon>Dikarya</taxon>
        <taxon>Basidiomycota</taxon>
        <taxon>Agaricomycotina</taxon>
        <taxon>Agaricomycetes</taxon>
        <taxon>Agaricomycetidae</taxon>
        <taxon>Agaricales</taxon>
        <taxon>Marasmiineae</taxon>
        <taxon>Omphalotaceae</taxon>
        <taxon>Lentinula</taxon>
    </lineage>
</organism>
<name>A0A9W9ANB1_9AGAR</name>
<evidence type="ECO:0000259" key="11">
    <source>
        <dbReference type="PROSITE" id="PS50157"/>
    </source>
</evidence>
<comment type="caution">
    <text evidence="12">The sequence shown here is derived from an EMBL/GenBank/DDBJ whole genome shotgun (WGS) entry which is preliminary data.</text>
</comment>
<dbReference type="GO" id="GO:0003700">
    <property type="term" value="F:DNA-binding transcription factor activity"/>
    <property type="evidence" value="ECO:0007669"/>
    <property type="project" value="InterPro"/>
</dbReference>
<keyword evidence="3 9" id="KW-0863">Zinc-finger</keyword>
<keyword evidence="4" id="KW-0862">Zinc</keyword>
<evidence type="ECO:0000256" key="8">
    <source>
        <dbReference type="ARBA" id="ARBA00024345"/>
    </source>
</evidence>
<dbReference type="PROSITE" id="PS00028">
    <property type="entry name" value="ZINC_FINGER_C2H2_1"/>
    <property type="match status" value="1"/>
</dbReference>
<dbReference type="PROSITE" id="PS50157">
    <property type="entry name" value="ZINC_FINGER_C2H2_2"/>
    <property type="match status" value="2"/>
</dbReference>
<evidence type="ECO:0000313" key="13">
    <source>
        <dbReference type="Proteomes" id="UP001150238"/>
    </source>
</evidence>
<dbReference type="Pfam" id="PF00096">
    <property type="entry name" value="zf-C2H2"/>
    <property type="match status" value="2"/>
</dbReference>
<evidence type="ECO:0000256" key="1">
    <source>
        <dbReference type="ARBA" id="ARBA00004123"/>
    </source>
</evidence>
<feature type="compositionally biased region" description="Low complexity" evidence="10">
    <location>
        <begin position="1127"/>
        <end position="1136"/>
    </location>
</feature>
<dbReference type="EMBL" id="JANVFS010000010">
    <property type="protein sequence ID" value="KAJ4486709.1"/>
    <property type="molecule type" value="Genomic_DNA"/>
</dbReference>
<dbReference type="SMART" id="SM00424">
    <property type="entry name" value="STE"/>
    <property type="match status" value="1"/>
</dbReference>
<dbReference type="SUPFAM" id="SSF57667">
    <property type="entry name" value="beta-beta-alpha zinc fingers"/>
    <property type="match status" value="1"/>
</dbReference>
<evidence type="ECO:0000256" key="7">
    <source>
        <dbReference type="ARBA" id="ARBA00023242"/>
    </source>
</evidence>
<feature type="compositionally biased region" description="Polar residues" evidence="10">
    <location>
        <begin position="32"/>
        <end position="43"/>
    </location>
</feature>
<dbReference type="PANTHER" id="PTHR47427:SF1">
    <property type="entry name" value="PROTEIN STE12"/>
    <property type="match status" value="1"/>
</dbReference>
<feature type="compositionally biased region" description="Low complexity" evidence="10">
    <location>
        <begin position="44"/>
        <end position="58"/>
    </location>
</feature>
<feature type="region of interest" description="Disordered" evidence="10">
    <location>
        <begin position="889"/>
        <end position="915"/>
    </location>
</feature>
<feature type="region of interest" description="Disordered" evidence="10">
    <location>
        <begin position="613"/>
        <end position="674"/>
    </location>
</feature>
<feature type="region of interest" description="Disordered" evidence="10">
    <location>
        <begin position="306"/>
        <end position="345"/>
    </location>
</feature>
<reference evidence="12" key="2">
    <citation type="journal article" date="2023" name="Proc. Natl. Acad. Sci. U.S.A.">
        <title>A global phylogenomic analysis of the shiitake genus Lentinula.</title>
        <authorList>
            <person name="Sierra-Patev S."/>
            <person name="Min B."/>
            <person name="Naranjo-Ortiz M."/>
            <person name="Looney B."/>
            <person name="Konkel Z."/>
            <person name="Slot J.C."/>
            <person name="Sakamoto Y."/>
            <person name="Steenwyk J.L."/>
            <person name="Rokas A."/>
            <person name="Carro J."/>
            <person name="Camarero S."/>
            <person name="Ferreira P."/>
            <person name="Molpeceres G."/>
            <person name="Ruiz-Duenas F.J."/>
            <person name="Serrano A."/>
            <person name="Henrissat B."/>
            <person name="Drula E."/>
            <person name="Hughes K.W."/>
            <person name="Mata J.L."/>
            <person name="Ishikawa N.K."/>
            <person name="Vargas-Isla R."/>
            <person name="Ushijima S."/>
            <person name="Smith C.A."/>
            <person name="Donoghue J."/>
            <person name="Ahrendt S."/>
            <person name="Andreopoulos W."/>
            <person name="He G."/>
            <person name="LaButti K."/>
            <person name="Lipzen A."/>
            <person name="Ng V."/>
            <person name="Riley R."/>
            <person name="Sandor L."/>
            <person name="Barry K."/>
            <person name="Martinez A.T."/>
            <person name="Xiao Y."/>
            <person name="Gibbons J.G."/>
            <person name="Terashima K."/>
            <person name="Grigoriev I.V."/>
            <person name="Hibbett D."/>
        </authorList>
    </citation>
    <scope>NUCLEOTIDE SEQUENCE</scope>
    <source>
        <strain evidence="12">Sp2 HRB7682 ss15</strain>
    </source>
</reference>
<dbReference type="GO" id="GO:1990527">
    <property type="term" value="C:Tec1p-Ste12p-Dig1p complex"/>
    <property type="evidence" value="ECO:0007669"/>
    <property type="project" value="TreeGrafter"/>
</dbReference>
<dbReference type="PANTHER" id="PTHR47427">
    <property type="entry name" value="PROTEIN STE12"/>
    <property type="match status" value="1"/>
</dbReference>
<dbReference type="Gene3D" id="3.30.160.60">
    <property type="entry name" value="Classic Zinc Finger"/>
    <property type="match status" value="2"/>
</dbReference>
<protein>
    <recommendedName>
        <fullName evidence="11">C2H2-type domain-containing protein</fullName>
    </recommendedName>
</protein>
<dbReference type="GO" id="GO:1990526">
    <property type="term" value="C:Ste12p-Dig1p-Dig2p complex"/>
    <property type="evidence" value="ECO:0007669"/>
    <property type="project" value="TreeGrafter"/>
</dbReference>
<comment type="similarity">
    <text evidence="8">Belongs to the STE12 transcription factor family.</text>
</comment>
<gene>
    <name evidence="12" type="ORF">C8J55DRAFT_23508</name>
</gene>
<accession>A0A9W9ANB1</accession>
<reference evidence="12" key="1">
    <citation type="submission" date="2022-08" db="EMBL/GenBank/DDBJ databases">
        <authorList>
            <consortium name="DOE Joint Genome Institute"/>
            <person name="Min B."/>
            <person name="Riley R."/>
            <person name="Sierra-Patev S."/>
            <person name="Naranjo-Ortiz M."/>
            <person name="Looney B."/>
            <person name="Konkel Z."/>
            <person name="Slot J.C."/>
            <person name="Sakamoto Y."/>
            <person name="Steenwyk J.L."/>
            <person name="Rokas A."/>
            <person name="Carro J."/>
            <person name="Camarero S."/>
            <person name="Ferreira P."/>
            <person name="Molpeceres G."/>
            <person name="Ruiz-Duenas F.J."/>
            <person name="Serrano A."/>
            <person name="Henrissat B."/>
            <person name="Drula E."/>
            <person name="Hughes K.W."/>
            <person name="Mata J.L."/>
            <person name="Ishikawa N.K."/>
            <person name="Vargas-Isla R."/>
            <person name="Ushijima S."/>
            <person name="Smith C.A."/>
            <person name="Ahrendt S."/>
            <person name="Andreopoulos W."/>
            <person name="He G."/>
            <person name="Labutti K."/>
            <person name="Lipzen A."/>
            <person name="Ng V."/>
            <person name="Sandor L."/>
            <person name="Barry K."/>
            <person name="Martinez A.T."/>
            <person name="Xiao Y."/>
            <person name="Gibbons J.G."/>
            <person name="Terashima K."/>
            <person name="Hibbett D.S."/>
            <person name="Grigoriev I.V."/>
        </authorList>
    </citation>
    <scope>NUCLEOTIDE SEQUENCE</scope>
    <source>
        <strain evidence="12">Sp2 HRB7682 ss15</strain>
    </source>
</reference>
<sequence length="1289" mass="138159">MSRTQLQPLQLNSLPKAHEHDEYTARPGGNRSAPSWNTAPNNTSLSRSSMSGEESSSSAIDPTPGLPLGLSRPLNQIEQEKLAQLDRLKFFLATAPSRWDSNGPNASSSSSDPYLNMGMGMNSGLNIPHHAPTHPALNRFLLPTQEYVTCVLWNGLYHITGTDIVRALVFRFDAFGRPVRNMKKFEEGVFSDLRNLKPGQDASLEEPKSPFLDLLFKYQCIRTQKKQKVFYWFSVPHDRLFLDALERDLKREKMGLESTTQVVGEPALSFVYDGAFKRSLYEQFVKAAGGKDGEGELERVVRGLEEGDASGFNGNKEGNAHAEAGMSSDADNDPSGDESASSSDVEVLNHRNQRGVGAPAADNPNSPFFNMFSLFEGSPTYKQRRKKPSRPSALSSAAMASTTSAQHGIVTEGIASNGDIVRGRYDIRTINGTPNSSVSSVNRYSYPPSGEQYALYPTGSTYSHDTRANIGYHPSSSPPNTTQYPILHNSYGMDVGYGQGEYSSNVPPDTAGVRVKQESISAADMFLMQARGGLPNVPFVESRATKRHSYAGSSMDTGTIPVWLEGKYTGVDMAASTSTPLPPFANRGKSMDHSMTVSSPYIQAQQISSAASPYVSNVSMSESPPRSSTVSSPRDSRGSPISTSGSPSSVAPGPEVPATLPNPISIPGTSSSGAATTTKAYACPLLSCGRLFKRMEHLKRHLRTHTLERPFICTKEGCGKRFSRSDNLSQHLRVCKGGKSNNDTETSDNANIEGDSLGLSGMEWGVNVGEWINSEMDEEAQPSLFSANRGRATNVDADMDDTLTEQPSTADIGVGLNMFGGSGGLGMGMGMSTSVNGNNDYNPYPSSIPSSVASLDVPMELCEVELTGDVRDVHGDEEGLVRVHVRGESGDEGYFTGDSNYNTEPNSDPYNQRPSQQFYDTAGYVAHRPQHHSSLDSHFLQSNTRDLRAPSPRQSLDSHLDAQSQWALRGTPSPAFSTISVPSLSPNRASWGAGSVPRPHPPYSRQHLNGTNEVEYSMEDPSVSHHGGSASLPVPGMNLSVSAPSHKLAFDHTNLYPQGMPEPSSALFAASMGGLSVDSSTAGGPVRRHRSMTPSLMRGADGGFVRRPTSGGGSGDNMTSSIYHPYASSSRASSLSRGGGSVHSSPAGHSMPLPGIGMQRSESRASSLSVEVSGSDHLHQARQMLSRPGSVDPSASSSNSYPGEVYRTESPAPFVNHLPMGPGRVTDSPGTFVVDLPRPGSSYQHPSHLHSATVPAQFGISALDEQFSMQGVNSSAGNGGFYPQHVSTI</sequence>
<dbReference type="Proteomes" id="UP001150238">
    <property type="component" value="Unassembled WGS sequence"/>
</dbReference>
<proteinExistence type="inferred from homology"/>
<feature type="region of interest" description="Disordered" evidence="10">
    <location>
        <begin position="379"/>
        <end position="401"/>
    </location>
</feature>
<feature type="compositionally biased region" description="Polar residues" evidence="10">
    <location>
        <begin position="897"/>
        <end position="915"/>
    </location>
</feature>
<feature type="domain" description="C2H2-type" evidence="11">
    <location>
        <begin position="681"/>
        <end position="710"/>
    </location>
</feature>
<feature type="region of interest" description="Disordered" evidence="10">
    <location>
        <begin position="1078"/>
        <end position="1203"/>
    </location>
</feature>
<dbReference type="InterPro" id="IPR052127">
    <property type="entry name" value="STE12_transcription_factor"/>
</dbReference>
<feature type="region of interest" description="Disordered" evidence="10">
    <location>
        <begin position="1"/>
        <end position="70"/>
    </location>
</feature>
<dbReference type="InterPro" id="IPR013087">
    <property type="entry name" value="Znf_C2H2_type"/>
</dbReference>
<evidence type="ECO:0000256" key="5">
    <source>
        <dbReference type="ARBA" id="ARBA00023015"/>
    </source>
</evidence>